<feature type="domain" description="BHLH" evidence="2">
    <location>
        <begin position="211"/>
        <end position="281"/>
    </location>
</feature>
<dbReference type="SMART" id="SM00353">
    <property type="entry name" value="HLH"/>
    <property type="match status" value="1"/>
</dbReference>
<dbReference type="InterPro" id="IPR011598">
    <property type="entry name" value="bHLH_dom"/>
</dbReference>
<evidence type="ECO:0000256" key="1">
    <source>
        <dbReference type="SAM" id="MobiDB-lite"/>
    </source>
</evidence>
<dbReference type="CDD" id="cd11395">
    <property type="entry name" value="bHLHzip_SREBP_like"/>
    <property type="match status" value="1"/>
</dbReference>
<comment type="caution">
    <text evidence="3">The sequence shown here is derived from an EMBL/GenBank/DDBJ whole genome shotgun (WGS) entry which is preliminary data.</text>
</comment>
<dbReference type="Pfam" id="PF00010">
    <property type="entry name" value="HLH"/>
    <property type="match status" value="1"/>
</dbReference>
<organism evidence="3 4">
    <name type="scientific">Cadophora malorum</name>
    <dbReference type="NCBI Taxonomy" id="108018"/>
    <lineage>
        <taxon>Eukaryota</taxon>
        <taxon>Fungi</taxon>
        <taxon>Dikarya</taxon>
        <taxon>Ascomycota</taxon>
        <taxon>Pezizomycotina</taxon>
        <taxon>Leotiomycetes</taxon>
        <taxon>Helotiales</taxon>
        <taxon>Ploettnerulaceae</taxon>
        <taxon>Cadophora</taxon>
    </lineage>
</organism>
<dbReference type="PANTHER" id="PTHR47336:SF2">
    <property type="entry name" value="TRANSCRIPTION FACTOR HMS1-RELATED"/>
    <property type="match status" value="1"/>
</dbReference>
<feature type="compositionally biased region" description="Low complexity" evidence="1">
    <location>
        <begin position="168"/>
        <end position="178"/>
    </location>
</feature>
<dbReference type="InterPro" id="IPR052099">
    <property type="entry name" value="Regulatory_TF_Diverse"/>
</dbReference>
<dbReference type="PANTHER" id="PTHR47336">
    <property type="entry name" value="TRANSCRIPTION FACTOR HMS1-RELATED"/>
    <property type="match status" value="1"/>
</dbReference>
<evidence type="ECO:0000313" key="3">
    <source>
        <dbReference type="EMBL" id="KAG4415162.1"/>
    </source>
</evidence>
<protein>
    <recommendedName>
        <fullName evidence="2">BHLH domain-containing protein</fullName>
    </recommendedName>
</protein>
<feature type="region of interest" description="Disordered" evidence="1">
    <location>
        <begin position="238"/>
        <end position="264"/>
    </location>
</feature>
<name>A0A8H7T8P8_9HELO</name>
<dbReference type="Proteomes" id="UP000664132">
    <property type="component" value="Unassembled WGS sequence"/>
</dbReference>
<gene>
    <name evidence="3" type="ORF">IFR04_011705</name>
</gene>
<sequence>MATPRTLINPNSNVFDKAFNEGLGLEEWDDWMRWEGATTTDILPASIERSDSMESSTASPDTWAMGIETSGVDMMSTSYSAGTEFPFLDAPFELEDTPPISAALTNNHNGLPLYPTTGSYATQGQVQQELRRSYRGFSSLTEAEERSLQDIAMPYHALSNIKIASAPASPAESQASGSLSPSPEPEARTRKSNKRKSVDMGEQPSVALCQSRKRGHNAIEKRYRTNLNAKIESLREGVPSLCGPDNCGEEDSDGEGDSKSTQQKYGKAAILMRALEYIKHLEKTTQRLGSEVDTLKTRVGAFEKLAMSGSIILNAGGIEAMSRPVLVKNETLESIQSDFQQIRPKAKAVTGPAKRRNSRQTKRS</sequence>
<feature type="region of interest" description="Disordered" evidence="1">
    <location>
        <begin position="343"/>
        <end position="364"/>
    </location>
</feature>
<feature type="compositionally biased region" description="Basic residues" evidence="1">
    <location>
        <begin position="353"/>
        <end position="364"/>
    </location>
</feature>
<dbReference type="InterPro" id="IPR036638">
    <property type="entry name" value="HLH_DNA-bd_sf"/>
</dbReference>
<dbReference type="EMBL" id="JAFJYH010000233">
    <property type="protein sequence ID" value="KAG4415162.1"/>
    <property type="molecule type" value="Genomic_DNA"/>
</dbReference>
<evidence type="ECO:0000313" key="4">
    <source>
        <dbReference type="Proteomes" id="UP000664132"/>
    </source>
</evidence>
<keyword evidence="4" id="KW-1185">Reference proteome</keyword>
<dbReference type="GO" id="GO:0046983">
    <property type="term" value="F:protein dimerization activity"/>
    <property type="evidence" value="ECO:0007669"/>
    <property type="project" value="InterPro"/>
</dbReference>
<accession>A0A8H7T8P8</accession>
<proteinExistence type="predicted"/>
<dbReference type="SUPFAM" id="SSF47459">
    <property type="entry name" value="HLH, helix-loop-helix DNA-binding domain"/>
    <property type="match status" value="1"/>
</dbReference>
<dbReference type="Gene3D" id="4.10.280.10">
    <property type="entry name" value="Helix-loop-helix DNA-binding domain"/>
    <property type="match status" value="1"/>
</dbReference>
<reference evidence="3" key="1">
    <citation type="submission" date="2021-02" db="EMBL/GenBank/DDBJ databases">
        <title>Genome sequence Cadophora malorum strain M34.</title>
        <authorList>
            <person name="Stefanovic E."/>
            <person name="Vu D."/>
            <person name="Scully C."/>
            <person name="Dijksterhuis J."/>
            <person name="Roader J."/>
            <person name="Houbraken J."/>
        </authorList>
    </citation>
    <scope>NUCLEOTIDE SEQUENCE</scope>
    <source>
        <strain evidence="3">M34</strain>
    </source>
</reference>
<dbReference type="PROSITE" id="PS50888">
    <property type="entry name" value="BHLH"/>
    <property type="match status" value="1"/>
</dbReference>
<dbReference type="OrthoDB" id="2133190at2759"/>
<dbReference type="AlphaFoldDB" id="A0A8H7T8P8"/>
<evidence type="ECO:0000259" key="2">
    <source>
        <dbReference type="PROSITE" id="PS50888"/>
    </source>
</evidence>
<feature type="region of interest" description="Disordered" evidence="1">
    <location>
        <begin position="168"/>
        <end position="221"/>
    </location>
</feature>